<dbReference type="RefSeq" id="WP_256618788.1">
    <property type="nucleotide sequence ID" value="NZ_JANIBC010000003.1"/>
</dbReference>
<gene>
    <name evidence="13 16" type="primary">yidC</name>
    <name evidence="16" type="ORF">NOG11_05930</name>
</gene>
<evidence type="ECO:0000256" key="2">
    <source>
        <dbReference type="ARBA" id="ARBA00010527"/>
    </source>
</evidence>
<evidence type="ECO:0000256" key="11">
    <source>
        <dbReference type="ARBA" id="ARBA00033245"/>
    </source>
</evidence>
<dbReference type="AlphaFoldDB" id="A0A9X2L8B0"/>
<dbReference type="Pfam" id="PF14849">
    <property type="entry name" value="YidC_periplas"/>
    <property type="match status" value="1"/>
</dbReference>
<evidence type="ECO:0000256" key="13">
    <source>
        <dbReference type="HAMAP-Rule" id="MF_01810"/>
    </source>
</evidence>
<feature type="transmembrane region" description="Helical" evidence="13">
    <location>
        <begin position="486"/>
        <end position="506"/>
    </location>
</feature>
<evidence type="ECO:0000313" key="17">
    <source>
        <dbReference type="Proteomes" id="UP001142610"/>
    </source>
</evidence>
<dbReference type="GO" id="GO:0051205">
    <property type="term" value="P:protein insertion into membrane"/>
    <property type="evidence" value="ECO:0007669"/>
    <property type="project" value="TreeGrafter"/>
</dbReference>
<dbReference type="CDD" id="cd19961">
    <property type="entry name" value="EcYidC-like_peri"/>
    <property type="match status" value="1"/>
</dbReference>
<dbReference type="EMBL" id="JANIBC010000003">
    <property type="protein sequence ID" value="MCQ8184926.1"/>
    <property type="molecule type" value="Genomic_DNA"/>
</dbReference>
<keyword evidence="9 13" id="KW-0472">Membrane</keyword>
<feature type="domain" description="Membrane insertase YidC/Oxa/ALB C-terminal" evidence="14">
    <location>
        <begin position="362"/>
        <end position="561"/>
    </location>
</feature>
<dbReference type="Pfam" id="PF02096">
    <property type="entry name" value="60KD_IMP"/>
    <property type="match status" value="1"/>
</dbReference>
<dbReference type="PANTHER" id="PTHR12428">
    <property type="entry name" value="OXA1"/>
    <property type="match status" value="1"/>
</dbReference>
<keyword evidence="10 13" id="KW-0143">Chaperone</keyword>
<feature type="transmembrane region" description="Helical" evidence="13">
    <location>
        <begin position="518"/>
        <end position="547"/>
    </location>
</feature>
<keyword evidence="6 13" id="KW-0812">Transmembrane</keyword>
<evidence type="ECO:0000256" key="1">
    <source>
        <dbReference type="ARBA" id="ARBA00004429"/>
    </source>
</evidence>
<dbReference type="NCBIfam" id="TIGR03592">
    <property type="entry name" value="yidC_oxa1_cterm"/>
    <property type="match status" value="1"/>
</dbReference>
<evidence type="ECO:0000256" key="6">
    <source>
        <dbReference type="ARBA" id="ARBA00022692"/>
    </source>
</evidence>
<evidence type="ECO:0000256" key="10">
    <source>
        <dbReference type="ARBA" id="ARBA00023186"/>
    </source>
</evidence>
<dbReference type="NCBIfam" id="TIGR03593">
    <property type="entry name" value="yidC_nterm"/>
    <property type="match status" value="1"/>
</dbReference>
<dbReference type="InterPro" id="IPR019998">
    <property type="entry name" value="Membr_insert_YidC"/>
</dbReference>
<dbReference type="NCBIfam" id="NF002353">
    <property type="entry name" value="PRK01318.1-4"/>
    <property type="match status" value="1"/>
</dbReference>
<keyword evidence="8 13" id="KW-1133">Transmembrane helix</keyword>
<keyword evidence="5 13" id="KW-1003">Cell membrane</keyword>
<evidence type="ECO:0000256" key="5">
    <source>
        <dbReference type="ARBA" id="ARBA00022475"/>
    </source>
</evidence>
<evidence type="ECO:0000256" key="4">
    <source>
        <dbReference type="ARBA" id="ARBA00022448"/>
    </source>
</evidence>
<feature type="transmembrane region" description="Helical" evidence="13">
    <location>
        <begin position="425"/>
        <end position="445"/>
    </location>
</feature>
<dbReference type="InterPro" id="IPR028053">
    <property type="entry name" value="Membr_insert_YidC_N"/>
</dbReference>
<organism evidence="16 17">
    <name type="scientific">Parvularcula maris</name>
    <dbReference type="NCBI Taxonomy" id="2965077"/>
    <lineage>
        <taxon>Bacteria</taxon>
        <taxon>Pseudomonadati</taxon>
        <taxon>Pseudomonadota</taxon>
        <taxon>Alphaproteobacteria</taxon>
        <taxon>Parvularculales</taxon>
        <taxon>Parvularculaceae</taxon>
        <taxon>Parvularcula</taxon>
    </lineage>
</organism>
<dbReference type="InterPro" id="IPR001708">
    <property type="entry name" value="YidC/ALB3/OXA1/COX18"/>
</dbReference>
<dbReference type="GO" id="GO:0032977">
    <property type="term" value="F:membrane insertase activity"/>
    <property type="evidence" value="ECO:0007669"/>
    <property type="project" value="InterPro"/>
</dbReference>
<feature type="domain" description="Membrane insertase YidC N-terminal" evidence="15">
    <location>
        <begin position="75"/>
        <end position="350"/>
    </location>
</feature>
<accession>A0A9X2L8B0</accession>
<feature type="transmembrane region" description="Helical" evidence="13">
    <location>
        <begin position="362"/>
        <end position="383"/>
    </location>
</feature>
<sequence>MDRNILVFVGLALLILIGWDVLVTGPQREAYQEARRQAGIEAAEQAGPDLTQGLEIPTVDATLTRIEALQQAPGRIAVETPTMIGSINLRGATIDDISLKNYRTSVDDDAPLVHVLSPRSTETATYIRSGIIIDGKSDDAAVWEAPEGARLTPETPVTLTRQEGDIRHELTISVDGAFMFTSDHTVTNTGGDQAVLLPYGFAVQKNLPDDLKNFMILFEGPLGVVDGELFSKKYKKLDKASNSVATEGSGGWAGITDKYWLAAAIPPQDQSFELKLARVEGARAPTYRSSYQLDGFYLAAGEATTVTSNMFAGAKVVEVLRGYEDGLGISDFDKAVDWGMLFFLTRPIFHTMHFFAELTGNYGVAILLLTLVIKALLFPLANASYKSMANMRKVTPEMTRIREKYAEDKLKQQQEMMALYKKHKINPAAGCLPVLLQMPIFFALYKVLFTTIEIRHEPFLYISDLSEQDPTSFLNLFGLLPFDPTGIPFIGAIGVLPLLMGAAMWVQTKLNPPPADPVQAQVFGFLPLIFIFIFAPFAAGLVLYWFWNTFLGVVQQYFIMKRAGVEVDLVGNIKQTFQRKPAEKPAE</sequence>
<evidence type="ECO:0000256" key="8">
    <source>
        <dbReference type="ARBA" id="ARBA00022989"/>
    </source>
</evidence>
<dbReference type="CDD" id="cd20070">
    <property type="entry name" value="5TM_YidC_Alb3"/>
    <property type="match status" value="1"/>
</dbReference>
<protein>
    <recommendedName>
        <fullName evidence="3 13">Membrane protein insertase YidC</fullName>
    </recommendedName>
    <alternativeName>
        <fullName evidence="12 13">Foldase YidC</fullName>
    </alternativeName>
    <alternativeName>
        <fullName evidence="13">Membrane protein YidC</fullName>
    </alternativeName>
    <alternativeName>
        <fullName evidence="11 13">membrane integrase YidC</fullName>
    </alternativeName>
</protein>
<evidence type="ECO:0000313" key="16">
    <source>
        <dbReference type="EMBL" id="MCQ8184926.1"/>
    </source>
</evidence>
<comment type="function">
    <text evidence="13">Required for the insertion and/or proper folding and/or complex formation of integral membrane proteins into the membrane. Involved in integration of membrane proteins that insert both dependently and independently of the Sec translocase complex, as well as at least some lipoproteins. Aids folding of multispanning membrane proteins.</text>
</comment>
<name>A0A9X2L8B0_9PROT</name>
<evidence type="ECO:0000256" key="12">
    <source>
        <dbReference type="ARBA" id="ARBA00033342"/>
    </source>
</evidence>
<dbReference type="PRINTS" id="PR00701">
    <property type="entry name" value="60KDINNERMP"/>
</dbReference>
<dbReference type="Proteomes" id="UP001142610">
    <property type="component" value="Unassembled WGS sequence"/>
</dbReference>
<proteinExistence type="inferred from homology"/>
<comment type="subunit">
    <text evidence="13">Interacts with the Sec translocase complex via SecD. Specifically interacts with transmembrane segments of nascent integral membrane proteins during membrane integration.</text>
</comment>
<keyword evidence="4 13" id="KW-0813">Transport</keyword>
<keyword evidence="17" id="KW-1185">Reference proteome</keyword>
<reference evidence="16" key="1">
    <citation type="submission" date="2022-07" db="EMBL/GenBank/DDBJ databases">
        <title>Parvularcula maris sp. nov., an algicidal bacterium isolated from seawater.</title>
        <authorList>
            <person name="Li F."/>
        </authorList>
    </citation>
    <scope>NUCLEOTIDE SEQUENCE</scope>
    <source>
        <strain evidence="16">BGMRC 0090</strain>
    </source>
</reference>
<comment type="similarity">
    <text evidence="2 13">Belongs to the OXA1/ALB3/YidC family. Type 1 subfamily.</text>
</comment>
<dbReference type="HAMAP" id="MF_01810">
    <property type="entry name" value="YidC_type1"/>
    <property type="match status" value="1"/>
</dbReference>
<dbReference type="GO" id="GO:0015031">
    <property type="term" value="P:protein transport"/>
    <property type="evidence" value="ECO:0007669"/>
    <property type="project" value="UniProtKB-KW"/>
</dbReference>
<evidence type="ECO:0000256" key="9">
    <source>
        <dbReference type="ARBA" id="ARBA00023136"/>
    </source>
</evidence>
<dbReference type="PANTHER" id="PTHR12428:SF65">
    <property type="entry name" value="CYTOCHROME C OXIDASE ASSEMBLY PROTEIN COX18, MITOCHONDRIAL"/>
    <property type="match status" value="1"/>
</dbReference>
<comment type="caution">
    <text evidence="16">The sequence shown here is derived from an EMBL/GenBank/DDBJ whole genome shotgun (WGS) entry which is preliminary data.</text>
</comment>
<dbReference type="InterPro" id="IPR038221">
    <property type="entry name" value="YidC_periplasmic_sf"/>
</dbReference>
<evidence type="ECO:0000259" key="14">
    <source>
        <dbReference type="Pfam" id="PF02096"/>
    </source>
</evidence>
<dbReference type="GO" id="GO:0005886">
    <property type="term" value="C:plasma membrane"/>
    <property type="evidence" value="ECO:0007669"/>
    <property type="project" value="UniProtKB-SubCell"/>
</dbReference>
<dbReference type="InterPro" id="IPR028055">
    <property type="entry name" value="YidC/Oxa/ALB_C"/>
</dbReference>
<dbReference type="InterPro" id="IPR047196">
    <property type="entry name" value="YidC_ALB_C"/>
</dbReference>
<dbReference type="PRINTS" id="PR01900">
    <property type="entry name" value="YIDCPROTEIN"/>
</dbReference>
<evidence type="ECO:0000259" key="15">
    <source>
        <dbReference type="Pfam" id="PF14849"/>
    </source>
</evidence>
<evidence type="ECO:0000256" key="3">
    <source>
        <dbReference type="ARBA" id="ARBA00015325"/>
    </source>
</evidence>
<dbReference type="Gene3D" id="2.70.98.90">
    <property type="match status" value="1"/>
</dbReference>
<comment type="subcellular location">
    <subcellularLocation>
        <location evidence="1">Cell inner membrane</location>
        <topology evidence="1">Multi-pass membrane protein</topology>
    </subcellularLocation>
    <subcellularLocation>
        <location evidence="13">Cell membrane</location>
        <topology evidence="13">Multi-pass membrane protein</topology>
    </subcellularLocation>
</comment>
<evidence type="ECO:0000256" key="7">
    <source>
        <dbReference type="ARBA" id="ARBA00022927"/>
    </source>
</evidence>
<keyword evidence="7 13" id="KW-0653">Protein transport</keyword>